<sequence>MRLASHPIVSQLGLTPISSTPDVDTVSTKGFWVNVDFSLETGKTLQSIKPPKQKIAILGGGIGSLSTAYGITQDPDWQSKYDITIYQMGWRLGGKGASGRNREIADRIEEHGLHIWFGYYDNAFALIQNCYAELARSSNAPLATWDQAFKPHNTIVVEEYVKEQWRTWALSFKPNGEVPGQGDSKSDHPIGFFAHLRESLTELHQALQQQIGKSDSARQAAARHFTRSVSHTGDSILGKVLDVVGKPVEMVVEHEVERIFTQLQSLYESFPQRHEIATLHTTPVPNHWLDVIAEIKALVEQVLAPFAEIFDSIRRILTLVDIALAVAKGILLDGVLIKGYTAINQYDFTEWLILHGASVDAANSALVRAFYDLYLGFPNGENKIVGDGVAIGGNVSAGELLHSYILVTLCYKGAVMWKMQAGMGDVVMTPIYQVLKQRGVKFEFFNKVSNLHLSADQQQIASIDIDVQATLKPNIASYNPLYDVKGLPCWPSTPLYEQLEQGQALKAQDINLESAWSPWPAVAKKTLQLGQDFDLVVLGISVAALPFITEELSQANPAWQAMLNNAATTQTQAMQLWLNINLEETGWPLASPILDAYGEPFNTWAAMDQTLDKENWPLNQQPFGIAYFCNNMKDAEPIPPFSDHNFPAQQEERVKQSAKAWLKHYTGHLWPYATQADGQSLDWSKLVDLENRQGEARLDGQYFRANVDPTERYVCNAANTNQYRLKVDQSGFANLYLAGDWVNNAALNLGCVESTVISGLQAARALSGYPITIQHETF</sequence>
<dbReference type="PANTHER" id="PTHR43563">
    <property type="entry name" value="AMINE OXIDASE"/>
    <property type="match status" value="1"/>
</dbReference>
<evidence type="ECO:0000313" key="2">
    <source>
        <dbReference type="Proteomes" id="UP001195660"/>
    </source>
</evidence>
<dbReference type="EMBL" id="WOFE01000008">
    <property type="protein sequence ID" value="MBM5572583.1"/>
    <property type="molecule type" value="Genomic_DNA"/>
</dbReference>
<proteinExistence type="predicted"/>
<accession>A0ABS2CEK3</accession>
<dbReference type="Pfam" id="PF13450">
    <property type="entry name" value="NAD_binding_8"/>
    <property type="match status" value="1"/>
</dbReference>
<keyword evidence="2" id="KW-1185">Reference proteome</keyword>
<dbReference type="PANTHER" id="PTHR43563:SF1">
    <property type="entry name" value="AMINE OXIDASE [FLAVIN-CONTAINING] B"/>
    <property type="match status" value="1"/>
</dbReference>
<gene>
    <name evidence="1" type="ORF">GM173_13485</name>
</gene>
<name>A0ABS2CEK3_9NEIS</name>
<organism evidence="1 2">
    <name type="scientific">Deefgea chitinilytica</name>
    <dbReference type="NCBI Taxonomy" id="570276"/>
    <lineage>
        <taxon>Bacteria</taxon>
        <taxon>Pseudomonadati</taxon>
        <taxon>Pseudomonadota</taxon>
        <taxon>Betaproteobacteria</taxon>
        <taxon>Neisseriales</taxon>
        <taxon>Chitinibacteraceae</taxon>
        <taxon>Deefgea</taxon>
    </lineage>
</organism>
<protein>
    <submittedName>
        <fullName evidence="1">NAD(P)-binding protein</fullName>
    </submittedName>
</protein>
<dbReference type="Proteomes" id="UP001195660">
    <property type="component" value="Unassembled WGS sequence"/>
</dbReference>
<dbReference type="Gene3D" id="3.50.50.60">
    <property type="entry name" value="FAD/NAD(P)-binding domain"/>
    <property type="match status" value="1"/>
</dbReference>
<comment type="caution">
    <text evidence="1">The sequence shown here is derived from an EMBL/GenBank/DDBJ whole genome shotgun (WGS) entry which is preliminary data.</text>
</comment>
<reference evidence="1 2" key="1">
    <citation type="submission" date="2019-11" db="EMBL/GenBank/DDBJ databases">
        <title>Novel Deefgea species.</title>
        <authorList>
            <person name="Han J.-H."/>
        </authorList>
    </citation>
    <scope>NUCLEOTIDE SEQUENCE [LARGE SCALE GENOMIC DNA]</scope>
    <source>
        <strain evidence="1 2">LMG 24817</strain>
    </source>
</reference>
<dbReference type="InterPro" id="IPR050703">
    <property type="entry name" value="Flavin_MAO"/>
</dbReference>
<dbReference type="InterPro" id="IPR036188">
    <property type="entry name" value="FAD/NAD-bd_sf"/>
</dbReference>
<dbReference type="SUPFAM" id="SSF51905">
    <property type="entry name" value="FAD/NAD(P)-binding domain"/>
    <property type="match status" value="1"/>
</dbReference>
<evidence type="ECO:0000313" key="1">
    <source>
        <dbReference type="EMBL" id="MBM5572583.1"/>
    </source>
</evidence>